<feature type="transmembrane region" description="Helical" evidence="8">
    <location>
        <begin position="127"/>
        <end position="146"/>
    </location>
</feature>
<dbReference type="Proteomes" id="UP001527925">
    <property type="component" value="Unassembled WGS sequence"/>
</dbReference>
<evidence type="ECO:0000256" key="7">
    <source>
        <dbReference type="SAM" id="MobiDB-lite"/>
    </source>
</evidence>
<keyword evidence="6 8" id="KW-0472">Membrane</keyword>
<keyword evidence="10" id="KW-1185">Reference proteome</keyword>
<proteinExistence type="inferred from homology"/>
<protein>
    <recommendedName>
        <fullName evidence="11">Ceramidase</fullName>
    </recommendedName>
</protein>
<evidence type="ECO:0000256" key="5">
    <source>
        <dbReference type="ARBA" id="ARBA00022989"/>
    </source>
</evidence>
<keyword evidence="5 8" id="KW-1133">Transmembrane helix</keyword>
<organism evidence="9 10">
    <name type="scientific">Polyrhizophydium stewartii</name>
    <dbReference type="NCBI Taxonomy" id="2732419"/>
    <lineage>
        <taxon>Eukaryota</taxon>
        <taxon>Fungi</taxon>
        <taxon>Fungi incertae sedis</taxon>
        <taxon>Chytridiomycota</taxon>
        <taxon>Chytridiomycota incertae sedis</taxon>
        <taxon>Chytridiomycetes</taxon>
        <taxon>Rhizophydiales</taxon>
        <taxon>Rhizophydiales incertae sedis</taxon>
        <taxon>Polyrhizophydium</taxon>
    </lineage>
</organism>
<evidence type="ECO:0000256" key="4">
    <source>
        <dbReference type="ARBA" id="ARBA00022801"/>
    </source>
</evidence>
<sequence length="367" mass="38979">MFVFNLQRNLTSAKHPAFWGLPTSSVDWCEVNYEVTEYVAEYYNTLSSFAMAAVGLLGIVMHPWAERRFHVAFLATVAVGLGSVAFHGTLWKFSQALDEVPMLYSALAFAYIGLCERIDFSASGRRMLAAGLALHAVFTTLLVTLSEGPYQFLLFHLSFGTAQTFALAQAIMVYRDRRARLARSAAAQAPLVCDGGEMGHGDTAGDIAGGGKMARELGRAAAGPHARHRTRAAGAHGGDSDGDSDGGRIVHGGGRDRGAAASAGDGHGGRDAAVWAFERGLAAYAGAFACWLADMLLCEALNPAYAGAVLPANPQLHAWWHVLVSAGLYNMALLTIAARADALRGPGAARLGFWLRVLPYGAHKTVK</sequence>
<comment type="similarity">
    <text evidence="2">Belongs to the alkaline ceramidase family.</text>
</comment>
<feature type="transmembrane region" description="Helical" evidence="8">
    <location>
        <begin position="152"/>
        <end position="174"/>
    </location>
</feature>
<evidence type="ECO:0008006" key="11">
    <source>
        <dbReference type="Google" id="ProtNLM"/>
    </source>
</evidence>
<feature type="region of interest" description="Disordered" evidence="7">
    <location>
        <begin position="223"/>
        <end position="268"/>
    </location>
</feature>
<feature type="transmembrane region" description="Helical" evidence="8">
    <location>
        <begin position="42"/>
        <end position="64"/>
    </location>
</feature>
<dbReference type="EMBL" id="JADGIZ020000001">
    <property type="protein sequence ID" value="KAL2920253.1"/>
    <property type="molecule type" value="Genomic_DNA"/>
</dbReference>
<evidence type="ECO:0000313" key="9">
    <source>
        <dbReference type="EMBL" id="KAL2920253.1"/>
    </source>
</evidence>
<evidence type="ECO:0000256" key="2">
    <source>
        <dbReference type="ARBA" id="ARBA00009780"/>
    </source>
</evidence>
<feature type="transmembrane region" description="Helical" evidence="8">
    <location>
        <begin position="102"/>
        <end position="120"/>
    </location>
</feature>
<dbReference type="PANTHER" id="PTHR46187">
    <property type="entry name" value="ALKALINE CERAMIDASE 3"/>
    <property type="match status" value="1"/>
</dbReference>
<evidence type="ECO:0000256" key="1">
    <source>
        <dbReference type="ARBA" id="ARBA00004141"/>
    </source>
</evidence>
<feature type="transmembrane region" description="Helical" evidence="8">
    <location>
        <begin position="71"/>
        <end position="90"/>
    </location>
</feature>
<dbReference type="PANTHER" id="PTHR46187:SF3">
    <property type="entry name" value="ALKALINE CERAMIDASE 3"/>
    <property type="match status" value="1"/>
</dbReference>
<comment type="subcellular location">
    <subcellularLocation>
        <location evidence="1">Membrane</location>
        <topology evidence="1">Multi-pass membrane protein</topology>
    </subcellularLocation>
</comment>
<dbReference type="Pfam" id="PF05875">
    <property type="entry name" value="Ceramidase"/>
    <property type="match status" value="1"/>
</dbReference>
<evidence type="ECO:0000256" key="8">
    <source>
        <dbReference type="SAM" id="Phobius"/>
    </source>
</evidence>
<keyword evidence="3 8" id="KW-0812">Transmembrane</keyword>
<reference evidence="9 10" key="1">
    <citation type="submission" date="2023-09" db="EMBL/GenBank/DDBJ databases">
        <title>Pangenome analysis of Batrachochytrium dendrobatidis and related Chytrids.</title>
        <authorList>
            <person name="Yacoub M.N."/>
            <person name="Stajich J.E."/>
            <person name="James T.Y."/>
        </authorList>
    </citation>
    <scope>NUCLEOTIDE SEQUENCE [LARGE SCALE GENOMIC DNA]</scope>
    <source>
        <strain evidence="9 10">JEL0888</strain>
    </source>
</reference>
<feature type="transmembrane region" description="Helical" evidence="8">
    <location>
        <begin position="318"/>
        <end position="338"/>
    </location>
</feature>
<comment type="caution">
    <text evidence="9">The sequence shown here is derived from an EMBL/GenBank/DDBJ whole genome shotgun (WGS) entry which is preliminary data.</text>
</comment>
<evidence type="ECO:0000256" key="3">
    <source>
        <dbReference type="ARBA" id="ARBA00022692"/>
    </source>
</evidence>
<evidence type="ECO:0000313" key="10">
    <source>
        <dbReference type="Proteomes" id="UP001527925"/>
    </source>
</evidence>
<feature type="compositionally biased region" description="Basic and acidic residues" evidence="7">
    <location>
        <begin position="245"/>
        <end position="258"/>
    </location>
</feature>
<evidence type="ECO:0000256" key="6">
    <source>
        <dbReference type="ARBA" id="ARBA00023136"/>
    </source>
</evidence>
<name>A0ABR4NL35_9FUNG</name>
<dbReference type="InterPro" id="IPR008901">
    <property type="entry name" value="ACER"/>
</dbReference>
<accession>A0ABR4NL35</accession>
<keyword evidence="4" id="KW-0378">Hydrolase</keyword>
<gene>
    <name evidence="9" type="ORF">HK105_200322</name>
</gene>
<feature type="transmembrane region" description="Helical" evidence="8">
    <location>
        <begin position="281"/>
        <end position="306"/>
    </location>
</feature>